<name>A0A5F1ZXL5_9LEPT</name>
<gene>
    <name evidence="2" type="ORF">EHO57_12500</name>
    <name evidence="3" type="ORF">EHQ53_04635</name>
</gene>
<dbReference type="Proteomes" id="UP000297946">
    <property type="component" value="Unassembled WGS sequence"/>
</dbReference>
<accession>A0A5F1ZXL5</accession>
<comment type="caution">
    <text evidence="2">The sequence shown here is derived from an EMBL/GenBank/DDBJ whole genome shotgun (WGS) entry which is preliminary data.</text>
</comment>
<evidence type="ECO:0000256" key="1">
    <source>
        <dbReference type="SAM" id="SignalP"/>
    </source>
</evidence>
<evidence type="ECO:0000313" key="3">
    <source>
        <dbReference type="EMBL" id="TGL42743.1"/>
    </source>
</evidence>
<sequence length="482" mass="53887">MKIRTLRKLIATVCFIMGSANLSSEEIVTTKKDEPDGFYGLRIGGILSPSYNQRLQDGASGLSNPYPNHEPGFSTPWTLLTVSKEWKETGVTAELWGELIRASQFSSSTPVDGGTKLNPFTMGIRRALIRKTWETNLGEYSLTFGMQELPHTYTQWKNYWRWRYVDKGPLESLGFAPAPADTGLGGNARWEAFSAQVVLSNGEGYRQIQGTDSYGFDLSSRVSYEPKLGDENRFGLHFFYRSANFSGSAYNDCREGTSCLPSDNNPKTNLIKDVRSLESDSYAFETNFDRKKILNFGLGYMFRKQKGGAIRDMSSQSINPVSPGLDSTGHAAYAWLSLGWENFRAVGRMEGGTGQDGVLAANQAQINQIFPGAPTSEYWNVKSYTIGPLVNSSGYSVHTSFRRGSIFFEWTVLENVRVSLGYTELRNRDADGGRQKSYVDQSGFERTKAEYLQQFQGTQVNQGIVAYGRLSKELTLWTTIEF</sequence>
<organism evidence="2 5">
    <name type="scientific">Leptospira langatensis</name>
    <dbReference type="NCBI Taxonomy" id="2484983"/>
    <lineage>
        <taxon>Bacteria</taxon>
        <taxon>Pseudomonadati</taxon>
        <taxon>Spirochaetota</taxon>
        <taxon>Spirochaetia</taxon>
        <taxon>Leptospirales</taxon>
        <taxon>Leptospiraceae</taxon>
        <taxon>Leptospira</taxon>
    </lineage>
</organism>
<dbReference type="Proteomes" id="UP000297273">
    <property type="component" value="Unassembled WGS sequence"/>
</dbReference>
<evidence type="ECO:0000313" key="2">
    <source>
        <dbReference type="EMBL" id="TGK00109.1"/>
    </source>
</evidence>
<dbReference type="AlphaFoldDB" id="A0A5F1ZXL5"/>
<keyword evidence="1" id="KW-0732">Signal</keyword>
<proteinExistence type="predicted"/>
<reference evidence="3" key="1">
    <citation type="submission" date="2018-10" db="EMBL/GenBank/DDBJ databases">
        <authorList>
            <person name="Vincent A.T."/>
            <person name="Schiettekatte O."/>
            <person name="Bourhy P."/>
            <person name="Veyrier F.J."/>
            <person name="Picardeau M."/>
        </authorList>
    </citation>
    <scope>NUCLEOTIDE SEQUENCE</scope>
    <source>
        <strain evidence="3">201702690</strain>
    </source>
</reference>
<reference evidence="4 5" key="2">
    <citation type="journal article" date="2019" name="PLoS Negl. Trop. Dis.">
        <title>Revisiting the worldwide diversity of Leptospira species in the environment.</title>
        <authorList>
            <person name="Vincent A.T."/>
            <person name="Schiettekatte O."/>
            <person name="Bourhy P."/>
            <person name="Veyrier F.J."/>
            <person name="Picardeau M."/>
        </authorList>
    </citation>
    <scope>NUCLEOTIDE SEQUENCE [LARGE SCALE GENOMIC DNA]</scope>
    <source>
        <strain evidence="4">201702690</strain>
        <strain evidence="2 5">SSW18</strain>
    </source>
</reference>
<dbReference type="OrthoDB" id="335142at2"/>
<evidence type="ECO:0000313" key="5">
    <source>
        <dbReference type="Proteomes" id="UP000297946"/>
    </source>
</evidence>
<keyword evidence="4" id="KW-1185">Reference proteome</keyword>
<evidence type="ECO:0000313" key="4">
    <source>
        <dbReference type="Proteomes" id="UP000297273"/>
    </source>
</evidence>
<protein>
    <recommendedName>
        <fullName evidence="6">Porin</fullName>
    </recommendedName>
</protein>
<dbReference type="EMBL" id="RQGC01000002">
    <property type="protein sequence ID" value="TGL42743.1"/>
    <property type="molecule type" value="Genomic_DNA"/>
</dbReference>
<feature type="chain" id="PRO_5043207047" description="Porin" evidence="1">
    <location>
        <begin position="25"/>
        <end position="482"/>
    </location>
</feature>
<evidence type="ECO:0008006" key="6">
    <source>
        <dbReference type="Google" id="ProtNLM"/>
    </source>
</evidence>
<dbReference type="EMBL" id="RQER01000007">
    <property type="protein sequence ID" value="TGK00109.1"/>
    <property type="molecule type" value="Genomic_DNA"/>
</dbReference>
<feature type="signal peptide" evidence="1">
    <location>
        <begin position="1"/>
        <end position="24"/>
    </location>
</feature>